<comment type="caution">
    <text evidence="2">The sequence shown here is derived from an EMBL/GenBank/DDBJ whole genome shotgun (WGS) entry which is preliminary data.</text>
</comment>
<accession>A0A1J4RSE6</accession>
<gene>
    <name evidence="2" type="ORF">AUJ40_03075</name>
</gene>
<organism evidence="2 3">
    <name type="scientific">Candidatus Berkelbacteria bacterium CG1_02_42_45</name>
    <dbReference type="NCBI Taxonomy" id="1805036"/>
    <lineage>
        <taxon>Bacteria</taxon>
        <taxon>Candidatus Berkelbacteria</taxon>
    </lineage>
</organism>
<dbReference type="EMBL" id="MNUJ01000060">
    <property type="protein sequence ID" value="OIN88822.1"/>
    <property type="molecule type" value="Genomic_DNA"/>
</dbReference>
<dbReference type="AlphaFoldDB" id="A0A1J4RSE6"/>
<keyword evidence="1" id="KW-0472">Membrane</keyword>
<keyword evidence="1" id="KW-0812">Transmembrane</keyword>
<reference evidence="2 3" key="1">
    <citation type="journal article" date="2016" name="Environ. Microbiol.">
        <title>Genomic resolution of a cold subsurface aquifer community provides metabolic insights for novel microbes adapted to high CO concentrations.</title>
        <authorList>
            <person name="Probst A.J."/>
            <person name="Castelle C.J."/>
            <person name="Singh A."/>
            <person name="Brown C.T."/>
            <person name="Anantharaman K."/>
            <person name="Sharon I."/>
            <person name="Hug L.A."/>
            <person name="Burstein D."/>
            <person name="Emerson J.B."/>
            <person name="Thomas B.C."/>
            <person name="Banfield J.F."/>
        </authorList>
    </citation>
    <scope>NUCLEOTIDE SEQUENCE [LARGE SCALE GENOMIC DNA]</scope>
    <source>
        <strain evidence="2">CG1_02_42_45</strain>
    </source>
</reference>
<protein>
    <submittedName>
        <fullName evidence="2">Uncharacterized protein</fullName>
    </submittedName>
</protein>
<dbReference type="Proteomes" id="UP000182753">
    <property type="component" value="Unassembled WGS sequence"/>
</dbReference>
<name>A0A1J4RSE6_9BACT</name>
<feature type="transmembrane region" description="Helical" evidence="1">
    <location>
        <begin position="12"/>
        <end position="31"/>
    </location>
</feature>
<evidence type="ECO:0000313" key="3">
    <source>
        <dbReference type="Proteomes" id="UP000182753"/>
    </source>
</evidence>
<keyword evidence="1" id="KW-1133">Transmembrane helix</keyword>
<evidence type="ECO:0000256" key="1">
    <source>
        <dbReference type="SAM" id="Phobius"/>
    </source>
</evidence>
<evidence type="ECO:0000313" key="2">
    <source>
        <dbReference type="EMBL" id="OIN88822.1"/>
    </source>
</evidence>
<sequence>MSENSFFDRSMTIVSLVLLVFVVAAFVWLWFGSQRPSAEIYKSAENLEPVTITGVESRAKTLLEGLKNNAAIPIPEPTGKEGRTDPFAAL</sequence>
<proteinExistence type="predicted"/>